<evidence type="ECO:0000313" key="20">
    <source>
        <dbReference type="Proteomes" id="UP001642483"/>
    </source>
</evidence>
<evidence type="ECO:0008006" key="21">
    <source>
        <dbReference type="Google" id="ProtNLM"/>
    </source>
</evidence>
<evidence type="ECO:0000256" key="9">
    <source>
        <dbReference type="ARBA" id="ARBA00023034"/>
    </source>
</evidence>
<keyword evidence="10 14" id="KW-0472">Membrane</keyword>
<dbReference type="EMBL" id="CAWYQH010000130">
    <property type="protein sequence ID" value="CAK8693279.1"/>
    <property type="molecule type" value="Genomic_DNA"/>
</dbReference>
<dbReference type="SUPFAM" id="SSF52743">
    <property type="entry name" value="Subtilisin-like"/>
    <property type="match status" value="1"/>
</dbReference>
<dbReference type="CDD" id="cd07479">
    <property type="entry name" value="Peptidases_S8_SKI-1_like"/>
    <property type="match status" value="1"/>
</dbReference>
<name>A0ABP0GNG8_CLALP</name>
<evidence type="ECO:0000256" key="7">
    <source>
        <dbReference type="ARBA" id="ARBA00022825"/>
    </source>
</evidence>
<evidence type="ECO:0000259" key="16">
    <source>
        <dbReference type="Pfam" id="PF23001"/>
    </source>
</evidence>
<evidence type="ECO:0000256" key="2">
    <source>
        <dbReference type="ARBA" id="ARBA00011073"/>
    </source>
</evidence>
<dbReference type="InterPro" id="IPR022398">
    <property type="entry name" value="Peptidase_S8_His-AS"/>
</dbReference>
<evidence type="ECO:0000256" key="6">
    <source>
        <dbReference type="ARBA" id="ARBA00022801"/>
    </source>
</evidence>
<keyword evidence="8 14" id="KW-1133">Transmembrane helix</keyword>
<organism evidence="19 20">
    <name type="scientific">Clavelina lepadiformis</name>
    <name type="common">Light-bulb sea squirt</name>
    <name type="synonym">Ascidia lepadiformis</name>
    <dbReference type="NCBI Taxonomy" id="159417"/>
    <lineage>
        <taxon>Eukaryota</taxon>
        <taxon>Metazoa</taxon>
        <taxon>Chordata</taxon>
        <taxon>Tunicata</taxon>
        <taxon>Ascidiacea</taxon>
        <taxon>Aplousobranchia</taxon>
        <taxon>Clavelinidae</taxon>
        <taxon>Clavelina</taxon>
    </lineage>
</organism>
<dbReference type="PANTHER" id="PTHR43806:SF7">
    <property type="entry name" value="MEMBRANE-BOUND TRANSCRIPTION FACTOR SITE-1 PROTEASE"/>
    <property type="match status" value="1"/>
</dbReference>
<keyword evidence="9" id="KW-0333">Golgi apparatus</keyword>
<evidence type="ECO:0000256" key="10">
    <source>
        <dbReference type="ARBA" id="ARBA00023136"/>
    </source>
</evidence>
<evidence type="ECO:0000256" key="1">
    <source>
        <dbReference type="ARBA" id="ARBA00004194"/>
    </source>
</evidence>
<evidence type="ECO:0000256" key="11">
    <source>
        <dbReference type="ARBA" id="ARBA00023180"/>
    </source>
</evidence>
<dbReference type="PROSITE" id="PS00138">
    <property type="entry name" value="SUBTILASE_SER"/>
    <property type="match status" value="1"/>
</dbReference>
<dbReference type="Proteomes" id="UP001642483">
    <property type="component" value="Unassembled WGS sequence"/>
</dbReference>
<evidence type="ECO:0000256" key="12">
    <source>
        <dbReference type="PROSITE-ProRule" id="PRU01240"/>
    </source>
</evidence>
<reference evidence="19 20" key="1">
    <citation type="submission" date="2024-02" db="EMBL/GenBank/DDBJ databases">
        <authorList>
            <person name="Daric V."/>
            <person name="Darras S."/>
        </authorList>
    </citation>
    <scope>NUCLEOTIDE SEQUENCE [LARGE SCALE GENOMIC DNA]</scope>
</reference>
<feature type="active site" description="Charge relay system" evidence="12">
    <location>
        <position position="429"/>
    </location>
</feature>
<dbReference type="Gene3D" id="3.40.50.200">
    <property type="entry name" value="Peptidase S8/S53 domain"/>
    <property type="match status" value="1"/>
</dbReference>
<feature type="domain" description="MBTPS1 fourth" evidence="17">
    <location>
        <begin position="634"/>
        <end position="898"/>
    </location>
</feature>
<evidence type="ECO:0000259" key="17">
    <source>
        <dbReference type="Pfam" id="PF23090"/>
    </source>
</evidence>
<feature type="domain" description="MBTPS1 third" evidence="18">
    <location>
        <begin position="504"/>
        <end position="633"/>
    </location>
</feature>
<dbReference type="Pfam" id="PF00082">
    <property type="entry name" value="Peptidase_S8"/>
    <property type="match status" value="1"/>
</dbReference>
<evidence type="ECO:0000256" key="4">
    <source>
        <dbReference type="ARBA" id="ARBA00022692"/>
    </source>
</evidence>
<keyword evidence="7 12" id="KW-0720">Serine protease</keyword>
<evidence type="ECO:0000256" key="13">
    <source>
        <dbReference type="SAM" id="MobiDB-lite"/>
    </source>
</evidence>
<feature type="domain" description="Membrane-bound transcription factor site-1 protease-like N-terminal" evidence="16">
    <location>
        <begin position="86"/>
        <end position="166"/>
    </location>
</feature>
<dbReference type="InterPro" id="IPR036852">
    <property type="entry name" value="Peptidase_S8/S53_dom_sf"/>
</dbReference>
<keyword evidence="6 12" id="KW-0378">Hydrolase</keyword>
<dbReference type="InterPro" id="IPR057032">
    <property type="entry name" value="MBTPS1_4th"/>
</dbReference>
<evidence type="ECO:0000259" key="18">
    <source>
        <dbReference type="Pfam" id="PF23094"/>
    </source>
</evidence>
<dbReference type="InterPro" id="IPR050131">
    <property type="entry name" value="Peptidase_S8_subtilisin-like"/>
</dbReference>
<evidence type="ECO:0000256" key="3">
    <source>
        <dbReference type="ARBA" id="ARBA00022670"/>
    </source>
</evidence>
<gene>
    <name evidence="19" type="ORF">CVLEPA_LOCUS26578</name>
</gene>
<keyword evidence="3 12" id="KW-0645">Protease</keyword>
<feature type="active site" description="Charge relay system" evidence="12">
    <location>
        <position position="263"/>
    </location>
</feature>
<proteinExistence type="inferred from homology"/>
<dbReference type="PANTHER" id="PTHR43806">
    <property type="entry name" value="PEPTIDASE S8"/>
    <property type="match status" value="1"/>
</dbReference>
<comment type="subcellular location">
    <subcellularLocation>
        <location evidence="1">Golgi apparatus membrane</location>
        <topology evidence="1">Single-pass membrane protein</topology>
    </subcellularLocation>
</comment>
<dbReference type="PROSITE" id="PS51892">
    <property type="entry name" value="SUBTILASE"/>
    <property type="match status" value="1"/>
</dbReference>
<dbReference type="Pfam" id="PF23090">
    <property type="entry name" value="MBTPS1_4th"/>
    <property type="match status" value="1"/>
</dbReference>
<feature type="domain" description="Peptidase S8/S53" evidence="15">
    <location>
        <begin position="223"/>
        <end position="483"/>
    </location>
</feature>
<dbReference type="InterPro" id="IPR057060">
    <property type="entry name" value="MBTPS1_3rd"/>
</dbReference>
<protein>
    <recommendedName>
        <fullName evidence="21">Membrane-bound transcription factor site-1 protease</fullName>
    </recommendedName>
</protein>
<sequence length="1123" mass="126888">MRSKVKNTMKWLCFSSARNCTKICKTLLTTVFLLNTLVVSSQQIRHEQVALDRRKENFVNELHLRNHPSQSERNETSGERYLVDRVLDEYIVAFDGYYSQDERKQFIDSALRLINISTNFWGISPHYGPVKSLPSDFDVLQINPLLDPEKLLSLAHVHIKHVTHQRKVTRILQAASDEERHGTSSNPDPDPHAARSLLRAFPNQGQIHQLLQAKRLWESGYTGRGVKVAIFDTGLPENHPHFRNIMERTDWTDEKTAEDGLGHGTFVAGVIGGTYSECLGMAPDAQLYIFRVFTNNQVSYTSWFLDAFNYAILQKIDILNLSIGGPDFMDRPFVEKVWELTANHIIMVSAIGNDGPLYGTLNNPADQMDVIGVGGIDYNDNIARFSSRGMTSWELPAGYGRVKPDIVTYGSSVRGSGLRGGCRTLSGTSVASPVVAGAVALLLSTISKDKDRSVVATPASVKQALMDSAQRLPTANMFEQGQGKLDLIRAYKVLNSYQPQASLIPSVLDLTECPYMWPYCTQPLYHTGMPVIVNVTVLNGLGVVGKIKVKPSWHPYISEHGDMMEIAISYSETLWPWSGYLALSLSAAKQAAGWEGVAQGHVELSVTSSSSNSKDEDLVSVLKLFVKARIIPTPPREKRILWDQFHNLRYPPGYFPRDNLRMKNDPLDWNGDHIHTNFRDLYQHLRSAGYYVEVLGSSFMCFDAKLYGSLFIVDPEEEFYPEEIKKLKKDVTEHGLNLIVFAEWYNTSVMAGVKFYDENTRRWWMPETGGCNAPALNHLLQEFSIMISDRVFEGEFKMGSHEMHYASGTTLARFPKDSIVVGQPLHDQASEFITKQASTSTENVPILGMHQVPGAGSGRVVVYGDSNCIDSAHMTIDCFWLVDAFLAFVSQGVVAPVFNYGQMRNNLTKEMFVRGENIPLHDGRDPPQRMENNHLFKYSKVLQNHLGDPRPHEIPSCPSISWARGIPHNGSFPTFLWKHLSIDEDKAPVLINRKINSAENSRDFFRQPMNEMEEKPFNLSAFVHGLVLIVVLLLLYFIIGRMFVGQRRRFSPRFFVRCCFSWWKTCQHKLGFSSTIWSSDVTIQRSSDNSFNRRKSHHDVITSEDVTHFHEDSLLQQSDVQAV</sequence>
<comment type="caution">
    <text evidence="19">The sequence shown here is derived from an EMBL/GenBank/DDBJ whole genome shotgun (WGS) entry which is preliminary data.</text>
</comment>
<evidence type="ECO:0000259" key="15">
    <source>
        <dbReference type="Pfam" id="PF00082"/>
    </source>
</evidence>
<evidence type="ECO:0000313" key="19">
    <source>
        <dbReference type="EMBL" id="CAK8693279.1"/>
    </source>
</evidence>
<dbReference type="InterPro" id="IPR055143">
    <property type="entry name" value="MBTP1_N"/>
</dbReference>
<dbReference type="InterPro" id="IPR034185">
    <property type="entry name" value="Site-1_peptidase_cat_dom"/>
</dbReference>
<keyword evidence="11" id="KW-0325">Glycoprotein</keyword>
<evidence type="ECO:0000256" key="5">
    <source>
        <dbReference type="ARBA" id="ARBA00022729"/>
    </source>
</evidence>
<dbReference type="Pfam" id="PF23094">
    <property type="entry name" value="MBTPS1_3rd"/>
    <property type="match status" value="1"/>
</dbReference>
<keyword evidence="4 14" id="KW-0812">Transmembrane</keyword>
<dbReference type="InterPro" id="IPR023828">
    <property type="entry name" value="Peptidase_S8_Ser-AS"/>
</dbReference>
<feature type="region of interest" description="Disordered" evidence="13">
    <location>
        <begin position="176"/>
        <end position="195"/>
    </location>
</feature>
<dbReference type="InterPro" id="IPR015500">
    <property type="entry name" value="Peptidase_S8_subtilisin-rel"/>
</dbReference>
<dbReference type="Pfam" id="PF23001">
    <property type="entry name" value="MBTP1_N"/>
    <property type="match status" value="1"/>
</dbReference>
<keyword evidence="20" id="KW-1185">Reference proteome</keyword>
<dbReference type="PRINTS" id="PR00723">
    <property type="entry name" value="SUBTILISIN"/>
</dbReference>
<dbReference type="InterPro" id="IPR000209">
    <property type="entry name" value="Peptidase_S8/S53_dom"/>
</dbReference>
<keyword evidence="5" id="KW-0732">Signal</keyword>
<evidence type="ECO:0000256" key="14">
    <source>
        <dbReference type="SAM" id="Phobius"/>
    </source>
</evidence>
<evidence type="ECO:0000256" key="8">
    <source>
        <dbReference type="ARBA" id="ARBA00022989"/>
    </source>
</evidence>
<dbReference type="PROSITE" id="PS00137">
    <property type="entry name" value="SUBTILASE_HIS"/>
    <property type="match status" value="1"/>
</dbReference>
<feature type="active site" description="Charge relay system" evidence="12">
    <location>
        <position position="232"/>
    </location>
</feature>
<feature type="transmembrane region" description="Helical" evidence="14">
    <location>
        <begin position="1017"/>
        <end position="1039"/>
    </location>
</feature>
<accession>A0ABP0GNG8</accession>
<comment type="similarity">
    <text evidence="2 12">Belongs to the peptidase S8 family.</text>
</comment>